<proteinExistence type="predicted"/>
<dbReference type="AlphaFoldDB" id="A0A9X1SA34"/>
<feature type="domain" description="HTH luxR-type" evidence="1">
    <location>
        <begin position="808"/>
        <end position="870"/>
    </location>
</feature>
<dbReference type="SMART" id="SM00382">
    <property type="entry name" value="AAA"/>
    <property type="match status" value="1"/>
</dbReference>
<dbReference type="SMART" id="SM00421">
    <property type="entry name" value="HTH_LUXR"/>
    <property type="match status" value="1"/>
</dbReference>
<evidence type="ECO:0000313" key="2">
    <source>
        <dbReference type="EMBL" id="MCC3272952.1"/>
    </source>
</evidence>
<evidence type="ECO:0000259" key="1">
    <source>
        <dbReference type="PROSITE" id="PS50043"/>
    </source>
</evidence>
<dbReference type="Pfam" id="PF00196">
    <property type="entry name" value="GerE"/>
    <property type="match status" value="1"/>
</dbReference>
<dbReference type="CDD" id="cd06170">
    <property type="entry name" value="LuxR_C_like"/>
    <property type="match status" value="1"/>
</dbReference>
<dbReference type="InterPro" id="IPR003593">
    <property type="entry name" value="AAA+_ATPase"/>
</dbReference>
<dbReference type="GO" id="GO:0006355">
    <property type="term" value="P:regulation of DNA-templated transcription"/>
    <property type="evidence" value="ECO:0007669"/>
    <property type="project" value="InterPro"/>
</dbReference>
<dbReference type="Pfam" id="PF13191">
    <property type="entry name" value="AAA_16"/>
    <property type="match status" value="1"/>
</dbReference>
<dbReference type="GO" id="GO:0003677">
    <property type="term" value="F:DNA binding"/>
    <property type="evidence" value="ECO:0007669"/>
    <property type="project" value="InterPro"/>
</dbReference>
<dbReference type="EMBL" id="CP094984">
    <property type="protein sequence ID" value="UON93001.1"/>
    <property type="molecule type" value="Genomic_DNA"/>
</dbReference>
<accession>A0A9X1SA34</accession>
<organism evidence="2 5">
    <name type="scientific">Arthrobacter zhangbolii</name>
    <dbReference type="NCBI Taxonomy" id="2886936"/>
    <lineage>
        <taxon>Bacteria</taxon>
        <taxon>Bacillati</taxon>
        <taxon>Actinomycetota</taxon>
        <taxon>Actinomycetes</taxon>
        <taxon>Micrococcales</taxon>
        <taxon>Micrococcaceae</taxon>
        <taxon>Arthrobacter</taxon>
    </lineage>
</organism>
<dbReference type="InterPro" id="IPR041664">
    <property type="entry name" value="AAA_16"/>
</dbReference>
<dbReference type="SUPFAM" id="SSF52540">
    <property type="entry name" value="P-loop containing nucleoside triphosphate hydrolases"/>
    <property type="match status" value="1"/>
</dbReference>
<reference evidence="2" key="1">
    <citation type="submission" date="2021-10" db="EMBL/GenBank/DDBJ databases">
        <title>Novel species in genus Arthrobacter.</title>
        <authorList>
            <person name="Liu Y."/>
        </authorList>
    </citation>
    <scope>NUCLEOTIDE SEQUENCE</scope>
    <source>
        <strain evidence="2">Zg-Y462</strain>
        <strain evidence="4">zg-Y462</strain>
    </source>
</reference>
<dbReference type="InterPro" id="IPR036388">
    <property type="entry name" value="WH-like_DNA-bd_sf"/>
</dbReference>
<dbReference type="Proteomes" id="UP000829758">
    <property type="component" value="Chromosome"/>
</dbReference>
<gene>
    <name evidence="2" type="ORF">LJ755_09465</name>
    <name evidence="3" type="ORF">MUK71_05090</name>
</gene>
<dbReference type="Proteomes" id="UP001155145">
    <property type="component" value="Unassembled WGS sequence"/>
</dbReference>
<dbReference type="RefSeq" id="WP_227928906.1">
    <property type="nucleotide sequence ID" value="NZ_CP094984.1"/>
</dbReference>
<dbReference type="SUPFAM" id="SSF46894">
    <property type="entry name" value="C-terminal effector domain of the bipartite response regulators"/>
    <property type="match status" value="1"/>
</dbReference>
<dbReference type="InterPro" id="IPR016032">
    <property type="entry name" value="Sig_transdc_resp-reg_C-effctor"/>
</dbReference>
<dbReference type="Gene3D" id="3.40.50.300">
    <property type="entry name" value="P-loop containing nucleotide triphosphate hydrolases"/>
    <property type="match status" value="1"/>
</dbReference>
<dbReference type="Gene3D" id="1.10.10.10">
    <property type="entry name" value="Winged helix-like DNA-binding domain superfamily/Winged helix DNA-binding domain"/>
    <property type="match status" value="1"/>
</dbReference>
<name>A0A9X1SA34_9MICC</name>
<keyword evidence="4" id="KW-1185">Reference proteome</keyword>
<protein>
    <submittedName>
        <fullName evidence="2">LuxR family transcriptional regulator</fullName>
    </submittedName>
</protein>
<dbReference type="PROSITE" id="PS50043">
    <property type="entry name" value="HTH_LUXR_2"/>
    <property type="match status" value="1"/>
</dbReference>
<sequence length="870" mass="93612">MKNASNVADLVGRAATLDKLCESLTAGGAGAIILGRAGVGKTAFLRAAADRLQADFHIVYLRGSAISAQTPYSALSVLISELPESVADNPLRLLQELSRSLAAKARGLRVLLAVDNADRLDRSTCMVLSQLLRRGSIAVLAAASLRWEAGDELLDLWSEGLLERLELEALSERQTRDLMQQMLGGTVSSLAAGTMWREGEGSPRYIRLMTGQQVLSGTLMNRGGVWVRTAPFIPTGDISEVVDTVLDRLDVRERRFVEILALCAGMPMDTALGLVPSSVIDLLEEQQVIEVGGRGPRVALAAGTGASIIAESMAPGRKRHLWEEVSSLMDPAAMEPAELVSYVSWTMACGELPAPDDARRAAYEANNNADGRSALRFARAVPSDVRGQELVLEELRALYALGDLEEAVRVFQRIEQRLDPARRSSYVPLLLLHARALSRLPGAGDPAPVLAAIEATRPEAGDTADHEAAAVLVKASLAADRGNPGGVHTELAQLAADRRLSPSTRIQVRVLQANTLALSGQLHEALEIVEGLGAPLEYPVTARSSEEVCTRIFDTYLLAGELERAAEFVRAFDEAGIRPSYHGSAGELAQALLAVWKGQRAAAAEALAGGVGQLAVHDPRDMMPLARTLTAWIHRQQGQNSADAGEPAESHRPKFLPDSFRRFQISYFSILAGDHDRETCCRLLRTEAIQSEGEGNTAYALHFLAAALRFGDREAAAAILRLHRDTHGRFGTLLREYAAGLLQADPGRLTAAARGLGGLGQHQLCLAAARTAAELLSAGTAEEDRRLARTARDLANSSLRRMEHAGGQRETLAELSEFEADLAHRAVTMATTSQIARELNLSPRTIEWHLGKIFAKLHVSGRAELAEVLA</sequence>
<evidence type="ECO:0000313" key="3">
    <source>
        <dbReference type="EMBL" id="UON93001.1"/>
    </source>
</evidence>
<dbReference type="EMBL" id="JAJFZT010000006">
    <property type="protein sequence ID" value="MCC3272952.1"/>
    <property type="molecule type" value="Genomic_DNA"/>
</dbReference>
<dbReference type="InterPro" id="IPR027417">
    <property type="entry name" value="P-loop_NTPase"/>
</dbReference>
<evidence type="ECO:0000313" key="4">
    <source>
        <dbReference type="Proteomes" id="UP000829758"/>
    </source>
</evidence>
<dbReference type="InterPro" id="IPR000792">
    <property type="entry name" value="Tscrpt_reg_LuxR_C"/>
</dbReference>
<evidence type="ECO:0000313" key="5">
    <source>
        <dbReference type="Proteomes" id="UP001155145"/>
    </source>
</evidence>